<gene>
    <name evidence="3" type="ORF">BA177_13355</name>
</gene>
<dbReference type="PROSITE" id="PS00924">
    <property type="entry name" value="ASP_GLU_RACEMASE_2"/>
    <property type="match status" value="1"/>
</dbReference>
<reference evidence="3 4" key="1">
    <citation type="submission" date="2016-06" db="EMBL/GenBank/DDBJ databases">
        <title>Complete genome sequence of a deep-branching marine Gamma Proteobacterium Woeseia oceani type strain XK5.</title>
        <authorList>
            <person name="Mu D."/>
            <person name="Du Z."/>
        </authorList>
    </citation>
    <scope>NUCLEOTIDE SEQUENCE [LARGE SCALE GENOMIC DNA]</scope>
    <source>
        <strain evidence="3 4">XK5</strain>
    </source>
</reference>
<dbReference type="InterPro" id="IPR033134">
    <property type="entry name" value="Asp/Glu_racemase_AS_2"/>
</dbReference>
<protein>
    <recommendedName>
        <fullName evidence="5">Aspartate racemase</fullName>
    </recommendedName>
</protein>
<accession>A0A193LKY2</accession>
<dbReference type="KEGG" id="woc:BA177_13355"/>
<evidence type="ECO:0000313" key="3">
    <source>
        <dbReference type="EMBL" id="ANO53235.1"/>
    </source>
</evidence>
<dbReference type="Pfam" id="PF01177">
    <property type="entry name" value="Asp_Glu_race"/>
    <property type="match status" value="1"/>
</dbReference>
<dbReference type="GO" id="GO:0047661">
    <property type="term" value="F:amino-acid racemase activity"/>
    <property type="evidence" value="ECO:0007669"/>
    <property type="project" value="InterPro"/>
</dbReference>
<dbReference type="Gene3D" id="3.40.50.1860">
    <property type="match status" value="2"/>
</dbReference>
<sequence length="230" mass="24834">MGPDATLDFMRKVIALTPAERDQDHIRMLVDHDPKVPSRQNASVEDDARIRENLAQMAERLEAAGADFLVLVCNTAHGWLDRALQRISIPFINIIDVTVRTIAEGQGNVRKVGIMATPACLDAALYQDALESAGLVPLPIEGDLRTETMALIDRVKAGDQSSAVSAGMAEVARRLVEQGADAIIAGCTEIPLVLKQEQVTVPLISSTDELARRTVSLALGESPLRAQLTH</sequence>
<dbReference type="NCBIfam" id="TIGR00035">
    <property type="entry name" value="asp_race"/>
    <property type="match status" value="1"/>
</dbReference>
<dbReference type="InterPro" id="IPR001920">
    <property type="entry name" value="Asp/Glu_race"/>
</dbReference>
<comment type="similarity">
    <text evidence="1">Belongs to the aspartate/glutamate racemases family.</text>
</comment>
<dbReference type="InterPro" id="IPR004380">
    <property type="entry name" value="Asp_race"/>
</dbReference>
<keyword evidence="2" id="KW-0413">Isomerase</keyword>
<organism evidence="3 4">
    <name type="scientific">Woeseia oceani</name>
    <dbReference type="NCBI Taxonomy" id="1548547"/>
    <lineage>
        <taxon>Bacteria</taxon>
        <taxon>Pseudomonadati</taxon>
        <taxon>Pseudomonadota</taxon>
        <taxon>Gammaproteobacteria</taxon>
        <taxon>Woeseiales</taxon>
        <taxon>Woeseiaceae</taxon>
        <taxon>Woeseia</taxon>
    </lineage>
</organism>
<dbReference type="PANTHER" id="PTHR21198:SF7">
    <property type="entry name" value="ASPARTATE-GLUTAMATE RACEMASE FAMILY"/>
    <property type="match status" value="1"/>
</dbReference>
<dbReference type="EMBL" id="CP016268">
    <property type="protein sequence ID" value="ANO53235.1"/>
    <property type="molecule type" value="Genomic_DNA"/>
</dbReference>
<name>A0A193LKY2_9GAMM</name>
<dbReference type="InterPro" id="IPR015942">
    <property type="entry name" value="Asp/Glu/hydantoin_racemase"/>
</dbReference>
<keyword evidence="4" id="KW-1185">Reference proteome</keyword>
<dbReference type="STRING" id="1548547.BA177_13355"/>
<dbReference type="Proteomes" id="UP000092695">
    <property type="component" value="Chromosome"/>
</dbReference>
<evidence type="ECO:0008006" key="5">
    <source>
        <dbReference type="Google" id="ProtNLM"/>
    </source>
</evidence>
<proteinExistence type="inferred from homology"/>
<dbReference type="AlphaFoldDB" id="A0A193LKY2"/>
<dbReference type="PANTHER" id="PTHR21198">
    <property type="entry name" value="GLUTAMATE RACEMASE"/>
    <property type="match status" value="1"/>
</dbReference>
<evidence type="ECO:0000256" key="1">
    <source>
        <dbReference type="ARBA" id="ARBA00007847"/>
    </source>
</evidence>
<dbReference type="SUPFAM" id="SSF53681">
    <property type="entry name" value="Aspartate/glutamate racemase"/>
    <property type="match status" value="2"/>
</dbReference>
<evidence type="ECO:0000256" key="2">
    <source>
        <dbReference type="ARBA" id="ARBA00023235"/>
    </source>
</evidence>
<evidence type="ECO:0000313" key="4">
    <source>
        <dbReference type="Proteomes" id="UP000092695"/>
    </source>
</evidence>